<dbReference type="OMA" id="FTPRYCL"/>
<dbReference type="InterPro" id="IPR011009">
    <property type="entry name" value="Kinase-like_dom_sf"/>
</dbReference>
<reference evidence="3" key="1">
    <citation type="journal article" date="2017" name="Nat. Ecol. Evol.">
        <title>Genome expansion and lineage-specific genetic innovations in the forest pathogenic fungi Armillaria.</title>
        <authorList>
            <person name="Sipos G."/>
            <person name="Prasanna A.N."/>
            <person name="Walter M.C."/>
            <person name="O'Connor E."/>
            <person name="Balint B."/>
            <person name="Krizsan K."/>
            <person name="Kiss B."/>
            <person name="Hess J."/>
            <person name="Varga T."/>
            <person name="Slot J."/>
            <person name="Riley R."/>
            <person name="Boka B."/>
            <person name="Rigling D."/>
            <person name="Barry K."/>
            <person name="Lee J."/>
            <person name="Mihaltcheva S."/>
            <person name="LaButti K."/>
            <person name="Lipzen A."/>
            <person name="Waldron R."/>
            <person name="Moloney N.M."/>
            <person name="Sperisen C."/>
            <person name="Kredics L."/>
            <person name="Vagvoelgyi C."/>
            <person name="Patrignani A."/>
            <person name="Fitzpatrick D."/>
            <person name="Nagy I."/>
            <person name="Doyle S."/>
            <person name="Anderson J.B."/>
            <person name="Grigoriev I.V."/>
            <person name="Gueldener U."/>
            <person name="Muensterkoetter M."/>
            <person name="Nagy L.G."/>
        </authorList>
    </citation>
    <scope>NUCLEOTIDE SEQUENCE [LARGE SCALE GENOMIC DNA]</scope>
    <source>
        <strain evidence="3">C18/9</strain>
    </source>
</reference>
<dbReference type="PANTHER" id="PTHR44329">
    <property type="entry name" value="SERINE/THREONINE-PROTEIN KINASE TNNI3K-RELATED"/>
    <property type="match status" value="1"/>
</dbReference>
<dbReference type="PROSITE" id="PS50011">
    <property type="entry name" value="PROTEIN_KINASE_DOM"/>
    <property type="match status" value="1"/>
</dbReference>
<dbReference type="PANTHER" id="PTHR44329:SF214">
    <property type="entry name" value="PROTEIN KINASE DOMAIN-CONTAINING PROTEIN"/>
    <property type="match status" value="1"/>
</dbReference>
<name>A0A284RJ89_ARMOS</name>
<dbReference type="InterPro" id="IPR000719">
    <property type="entry name" value="Prot_kinase_dom"/>
</dbReference>
<accession>A0A284RJ89</accession>
<dbReference type="Pfam" id="PF07714">
    <property type="entry name" value="PK_Tyr_Ser-Thr"/>
    <property type="match status" value="1"/>
</dbReference>
<sequence length="482" mass="53908">MSTPDVESPTISESIIFSTGPLGRALSSWTEILLDDGLVENEARAQIQSQVQSLIRDIRLPWKTAELTPQRVETVVMDVLQQELDDAPHADWYRTACMKCLRALSKARNIVPSSLCLPDVIREGENPVGGGGFADIWKGRLHDTQVCLKVLRVFCPEGDQAKVLRDFCQEAFVWRQLRHPNVLPFLGVSKELFTPRYCLIPPWMANGNIMSYLEVHPDHDRLTSLIQVAEGMKYLHNLNPPIVHADIRGVRKYPLTDDLCCCLADFGLSLLAESQTLDSSSESRMSKGSTRWLAPEYIHPNAVIDRAYITARDIYAYGCTVVEIFTGKPPFSDIKYEAAVIQAVMTGSRPPRPQHLLQDGLWSLVTTCLIPSPSRRPNAEQITYVLTGQIKPCREVIEESNIAIASRQSYDNDAALQSARCVIHPRLPSSRVSKVYINLSRSEGSNSSYPWALQELISPAHLLNVGFKVHVKGHSGRYIPPE</sequence>
<feature type="domain" description="Protein kinase" evidence="1">
    <location>
        <begin position="122"/>
        <end position="397"/>
    </location>
</feature>
<organism evidence="2 3">
    <name type="scientific">Armillaria ostoyae</name>
    <name type="common">Armillaria root rot fungus</name>
    <dbReference type="NCBI Taxonomy" id="47428"/>
    <lineage>
        <taxon>Eukaryota</taxon>
        <taxon>Fungi</taxon>
        <taxon>Dikarya</taxon>
        <taxon>Basidiomycota</taxon>
        <taxon>Agaricomycotina</taxon>
        <taxon>Agaricomycetes</taxon>
        <taxon>Agaricomycetidae</taxon>
        <taxon>Agaricales</taxon>
        <taxon>Marasmiineae</taxon>
        <taxon>Physalacriaceae</taxon>
        <taxon>Armillaria</taxon>
    </lineage>
</organism>
<dbReference type="Proteomes" id="UP000219338">
    <property type="component" value="Unassembled WGS sequence"/>
</dbReference>
<gene>
    <name evidence="2" type="ORF">ARMOST_12195</name>
</gene>
<dbReference type="InterPro" id="IPR051681">
    <property type="entry name" value="Ser/Thr_Kinases-Pseudokinases"/>
</dbReference>
<proteinExistence type="predicted"/>
<evidence type="ECO:0000259" key="1">
    <source>
        <dbReference type="PROSITE" id="PS50011"/>
    </source>
</evidence>
<dbReference type="STRING" id="47428.A0A284RJ89"/>
<dbReference type="Gene3D" id="1.10.510.10">
    <property type="entry name" value="Transferase(Phosphotransferase) domain 1"/>
    <property type="match status" value="1"/>
</dbReference>
<dbReference type="AlphaFoldDB" id="A0A284RJ89"/>
<evidence type="ECO:0000313" key="3">
    <source>
        <dbReference type="Proteomes" id="UP000219338"/>
    </source>
</evidence>
<dbReference type="EMBL" id="FUEG01000009">
    <property type="protein sequence ID" value="SJL08824.1"/>
    <property type="molecule type" value="Genomic_DNA"/>
</dbReference>
<dbReference type="GO" id="GO:0004674">
    <property type="term" value="F:protein serine/threonine kinase activity"/>
    <property type="evidence" value="ECO:0007669"/>
    <property type="project" value="TreeGrafter"/>
</dbReference>
<dbReference type="SUPFAM" id="SSF56112">
    <property type="entry name" value="Protein kinase-like (PK-like)"/>
    <property type="match status" value="1"/>
</dbReference>
<dbReference type="GO" id="GO:0005524">
    <property type="term" value="F:ATP binding"/>
    <property type="evidence" value="ECO:0007669"/>
    <property type="project" value="InterPro"/>
</dbReference>
<dbReference type="OrthoDB" id="346907at2759"/>
<protein>
    <recommendedName>
        <fullName evidence="1">Protein kinase domain-containing protein</fullName>
    </recommendedName>
</protein>
<evidence type="ECO:0000313" key="2">
    <source>
        <dbReference type="EMBL" id="SJL08824.1"/>
    </source>
</evidence>
<dbReference type="InterPro" id="IPR001245">
    <property type="entry name" value="Ser-Thr/Tyr_kinase_cat_dom"/>
</dbReference>
<keyword evidence="3" id="KW-1185">Reference proteome</keyword>